<dbReference type="OrthoDB" id="543156at2759"/>
<dbReference type="AlphaFoldDB" id="A0A1E3I3G3"/>
<dbReference type="InterPro" id="IPR029062">
    <property type="entry name" value="Class_I_gatase-like"/>
</dbReference>
<comment type="similarity">
    <text evidence="4">Belongs to the peptidase C56 family. HSP31-like subfamily.</text>
</comment>
<evidence type="ECO:0000256" key="4">
    <source>
        <dbReference type="ARBA" id="ARBA00038493"/>
    </source>
</evidence>
<keyword evidence="8" id="KW-1185">Reference proteome</keyword>
<dbReference type="PANTHER" id="PTHR48094:SF11">
    <property type="entry name" value="GLUTATHIONE-INDEPENDENT GLYOXALASE HSP31-RELATED"/>
    <property type="match status" value="1"/>
</dbReference>
<dbReference type="GO" id="GO:0019172">
    <property type="term" value="F:glyoxalase III activity"/>
    <property type="evidence" value="ECO:0007669"/>
    <property type="project" value="UniProtKB-EC"/>
</dbReference>
<gene>
    <name evidence="7" type="ORF">L202_01303</name>
</gene>
<evidence type="ECO:0000256" key="3">
    <source>
        <dbReference type="ARBA" id="ARBA00023239"/>
    </source>
</evidence>
<organism evidence="7 8">
    <name type="scientific">Cryptococcus amylolentus CBS 6039</name>
    <dbReference type="NCBI Taxonomy" id="1295533"/>
    <lineage>
        <taxon>Eukaryota</taxon>
        <taxon>Fungi</taxon>
        <taxon>Dikarya</taxon>
        <taxon>Basidiomycota</taxon>
        <taxon>Agaricomycotina</taxon>
        <taxon>Tremellomycetes</taxon>
        <taxon>Tremellales</taxon>
        <taxon>Cryptococcaceae</taxon>
        <taxon>Cryptococcus</taxon>
    </lineage>
</organism>
<protein>
    <recommendedName>
        <fullName evidence="1">D-lactate dehydratase</fullName>
        <ecNumber evidence="1">4.2.1.130</ecNumber>
    </recommendedName>
</protein>
<proteinExistence type="inferred from homology"/>
<dbReference type="PANTHER" id="PTHR48094">
    <property type="entry name" value="PROTEIN/NUCLEIC ACID DEGLYCASE DJ-1-RELATED"/>
    <property type="match status" value="1"/>
</dbReference>
<dbReference type="SUPFAM" id="SSF52317">
    <property type="entry name" value="Class I glutamine amidotransferase-like"/>
    <property type="match status" value="1"/>
</dbReference>
<feature type="domain" description="DJ-1/PfpI" evidence="6">
    <location>
        <begin position="65"/>
        <end position="251"/>
    </location>
</feature>
<dbReference type="GeneID" id="30152612"/>
<sequence length="264" mass="28815">MSSGRYIYNQRSLYNISLSKDIYRTRNHIANTMSKTGAILFVFTSADKLLNGAATGWYLPEAAHPYYALAPHFRIDSVSPNGGEAPIDDNSVKMFTDEESQRFLNDTKAQELYKKTQKVADVNAADYDAIFVIGGHGPLIDLAKSTEFAKLVEDFYTSKKPVAAVCHGPGALVLAKNPATSKSIISGVNVTGFSNAEEAQTPYNDFVNILPFSLEDKLQELGGKYSKAEQDWGVKVIWDQGVLTGQNPASAGPLGEKLREILLA</sequence>
<dbReference type="Proteomes" id="UP000094065">
    <property type="component" value="Unassembled WGS sequence"/>
</dbReference>
<comment type="caution">
    <text evidence="7">The sequence shown here is derived from an EMBL/GenBank/DDBJ whole genome shotgun (WGS) entry which is preliminary data.</text>
</comment>
<dbReference type="CDD" id="cd03141">
    <property type="entry name" value="GATase1_Hsp31_like"/>
    <property type="match status" value="1"/>
</dbReference>
<dbReference type="RefSeq" id="XP_018997089.1">
    <property type="nucleotide sequence ID" value="XM_019134662.1"/>
</dbReference>
<keyword evidence="2" id="KW-0346">Stress response</keyword>
<comment type="catalytic activity">
    <reaction evidence="5">
        <text>methylglyoxal + H2O = (R)-lactate + H(+)</text>
        <dbReference type="Rhea" id="RHEA:27754"/>
        <dbReference type="ChEBI" id="CHEBI:15377"/>
        <dbReference type="ChEBI" id="CHEBI:15378"/>
        <dbReference type="ChEBI" id="CHEBI:16004"/>
        <dbReference type="ChEBI" id="CHEBI:17158"/>
        <dbReference type="EC" id="4.2.1.130"/>
    </reaction>
</comment>
<dbReference type="EMBL" id="AWGJ01000002">
    <property type="protein sequence ID" value="ODN83089.1"/>
    <property type="molecule type" value="Genomic_DNA"/>
</dbReference>
<dbReference type="GO" id="GO:0019243">
    <property type="term" value="P:methylglyoxal catabolic process to D-lactate via S-lactoyl-glutathione"/>
    <property type="evidence" value="ECO:0007669"/>
    <property type="project" value="TreeGrafter"/>
</dbReference>
<keyword evidence="3" id="KW-0456">Lyase</keyword>
<dbReference type="InterPro" id="IPR050325">
    <property type="entry name" value="Prot/Nucl_acid_deglycase"/>
</dbReference>
<reference evidence="7 8" key="1">
    <citation type="submission" date="2016-06" db="EMBL/GenBank/DDBJ databases">
        <title>Evolution of pathogenesis and genome organization in the Tremellales.</title>
        <authorList>
            <person name="Cuomo C."/>
            <person name="Litvintseva A."/>
            <person name="Heitman J."/>
            <person name="Chen Y."/>
            <person name="Sun S."/>
            <person name="Springer D."/>
            <person name="Dromer F."/>
            <person name="Young S."/>
            <person name="Zeng Q."/>
            <person name="Chapman S."/>
            <person name="Gujja S."/>
            <person name="Saif S."/>
            <person name="Birren B."/>
        </authorList>
    </citation>
    <scope>NUCLEOTIDE SEQUENCE [LARGE SCALE GENOMIC DNA]</scope>
    <source>
        <strain evidence="7 8">CBS 6039</strain>
    </source>
</reference>
<dbReference type="Pfam" id="PF01965">
    <property type="entry name" value="DJ-1_PfpI"/>
    <property type="match status" value="1"/>
</dbReference>
<dbReference type="GO" id="GO:0005737">
    <property type="term" value="C:cytoplasm"/>
    <property type="evidence" value="ECO:0007669"/>
    <property type="project" value="TreeGrafter"/>
</dbReference>
<evidence type="ECO:0000259" key="6">
    <source>
        <dbReference type="Pfam" id="PF01965"/>
    </source>
</evidence>
<dbReference type="STRING" id="1295533.A0A1E3I3G3"/>
<name>A0A1E3I3G3_9TREE</name>
<evidence type="ECO:0000256" key="2">
    <source>
        <dbReference type="ARBA" id="ARBA00023016"/>
    </source>
</evidence>
<dbReference type="InterPro" id="IPR002818">
    <property type="entry name" value="DJ-1/PfpI"/>
</dbReference>
<dbReference type="EC" id="4.2.1.130" evidence="1"/>
<evidence type="ECO:0000256" key="1">
    <source>
        <dbReference type="ARBA" id="ARBA00013134"/>
    </source>
</evidence>
<dbReference type="Gene3D" id="3.40.50.880">
    <property type="match status" value="1"/>
</dbReference>
<evidence type="ECO:0000313" key="8">
    <source>
        <dbReference type="Proteomes" id="UP000094065"/>
    </source>
</evidence>
<evidence type="ECO:0000313" key="7">
    <source>
        <dbReference type="EMBL" id="ODN83089.1"/>
    </source>
</evidence>
<accession>A0A1E3I3G3</accession>
<evidence type="ECO:0000256" key="5">
    <source>
        <dbReference type="ARBA" id="ARBA00048082"/>
    </source>
</evidence>